<sequence>MSTDYPDLEWYIAISEVKSLTPRCPYVTIYKCPRYFDSIALISDTGITTSLDKSIHDKLLLKWKNHELFQPLEEMAASISDGKNINNFCPEVSFDIFGVFASSFYRFIDSIDKDSRHKQLDREEVKAEDWRWGWEYLKPIHYSQCFLYSKIMPEDKMTQINNFNAPVTGQVNIASDSIKSPILSGDINNGVAQEKIPSKSLLARFLSHPLINVFVRIFGYKIES</sequence>
<dbReference type="Proteomes" id="UP001524570">
    <property type="component" value="Unassembled WGS sequence"/>
</dbReference>
<proteinExistence type="predicted"/>
<evidence type="ECO:0000313" key="2">
    <source>
        <dbReference type="Proteomes" id="UP001524570"/>
    </source>
</evidence>
<evidence type="ECO:0000313" key="1">
    <source>
        <dbReference type="EMBL" id="MCQ8117733.1"/>
    </source>
</evidence>
<accession>A0ABT1TSH0</accession>
<dbReference type="EMBL" id="JANIBL010000026">
    <property type="protein sequence ID" value="MCQ8117733.1"/>
    <property type="molecule type" value="Genomic_DNA"/>
</dbReference>
<organism evidence="1 2">
    <name type="scientific">Methylomonas rosea</name>
    <dbReference type="NCBI Taxonomy" id="2952227"/>
    <lineage>
        <taxon>Bacteria</taxon>
        <taxon>Pseudomonadati</taxon>
        <taxon>Pseudomonadota</taxon>
        <taxon>Gammaproteobacteria</taxon>
        <taxon>Methylococcales</taxon>
        <taxon>Methylococcaceae</taxon>
        <taxon>Methylomonas</taxon>
    </lineage>
</organism>
<reference evidence="1 2" key="1">
    <citation type="submission" date="2022-07" db="EMBL/GenBank/DDBJ databases">
        <title>Methylomonas rivi sp. nov., Methylomonas rosea sp. nov., Methylomonas aureus sp. nov. and Methylomonas subterranea sp. nov., four novel methanotrophs isolated from a freshwater creek and the deep terrestrial subsurface.</title>
        <authorList>
            <person name="Abin C."/>
            <person name="Sankaranarayanan K."/>
            <person name="Garner C."/>
            <person name="Sindelar R."/>
            <person name="Kotary K."/>
            <person name="Garner R."/>
            <person name="Barclay S."/>
            <person name="Lawson P."/>
            <person name="Krumholz L."/>
        </authorList>
    </citation>
    <scope>NUCLEOTIDE SEQUENCE [LARGE SCALE GENOMIC DNA]</scope>
    <source>
        <strain evidence="1 2">WSC-7</strain>
    </source>
</reference>
<dbReference type="RefSeq" id="WP_256606832.1">
    <property type="nucleotide sequence ID" value="NZ_JANIBL010000026.1"/>
</dbReference>
<comment type="caution">
    <text evidence="1">The sequence shown here is derived from an EMBL/GenBank/DDBJ whole genome shotgun (WGS) entry which is preliminary data.</text>
</comment>
<name>A0ABT1TSH0_9GAMM</name>
<keyword evidence="2" id="KW-1185">Reference proteome</keyword>
<protein>
    <submittedName>
        <fullName evidence="1">Uncharacterized protein</fullName>
    </submittedName>
</protein>
<gene>
    <name evidence="1" type="ORF">NP589_09870</name>
</gene>